<gene>
    <name evidence="2" type="ORF">Esi_0025_0085</name>
</gene>
<evidence type="ECO:0000313" key="3">
    <source>
        <dbReference type="Proteomes" id="UP000002630"/>
    </source>
</evidence>
<reference evidence="2 3" key="1">
    <citation type="journal article" date="2010" name="Nature">
        <title>The Ectocarpus genome and the independent evolution of multicellularity in brown algae.</title>
        <authorList>
            <person name="Cock J.M."/>
            <person name="Sterck L."/>
            <person name="Rouze P."/>
            <person name="Scornet D."/>
            <person name="Allen A.E."/>
            <person name="Amoutzias G."/>
            <person name="Anthouard V."/>
            <person name="Artiguenave F."/>
            <person name="Aury J.M."/>
            <person name="Badger J.H."/>
            <person name="Beszteri B."/>
            <person name="Billiau K."/>
            <person name="Bonnet E."/>
            <person name="Bothwell J.H."/>
            <person name="Bowler C."/>
            <person name="Boyen C."/>
            <person name="Brownlee C."/>
            <person name="Carrano C.J."/>
            <person name="Charrier B."/>
            <person name="Cho G.Y."/>
            <person name="Coelho S.M."/>
            <person name="Collen J."/>
            <person name="Corre E."/>
            <person name="Da Silva C."/>
            <person name="Delage L."/>
            <person name="Delaroque N."/>
            <person name="Dittami S.M."/>
            <person name="Doulbeau S."/>
            <person name="Elias M."/>
            <person name="Farnham G."/>
            <person name="Gachon C.M."/>
            <person name="Gschloessl B."/>
            <person name="Heesch S."/>
            <person name="Jabbari K."/>
            <person name="Jubin C."/>
            <person name="Kawai H."/>
            <person name="Kimura K."/>
            <person name="Kloareg B."/>
            <person name="Kupper F.C."/>
            <person name="Lang D."/>
            <person name="Le Bail A."/>
            <person name="Leblanc C."/>
            <person name="Lerouge P."/>
            <person name="Lohr M."/>
            <person name="Lopez P.J."/>
            <person name="Martens C."/>
            <person name="Maumus F."/>
            <person name="Michel G."/>
            <person name="Miranda-Saavedra D."/>
            <person name="Morales J."/>
            <person name="Moreau H."/>
            <person name="Motomura T."/>
            <person name="Nagasato C."/>
            <person name="Napoli C.A."/>
            <person name="Nelson D.R."/>
            <person name="Nyvall-Collen P."/>
            <person name="Peters A.F."/>
            <person name="Pommier C."/>
            <person name="Potin P."/>
            <person name="Poulain J."/>
            <person name="Quesneville H."/>
            <person name="Read B."/>
            <person name="Rensing S.A."/>
            <person name="Ritter A."/>
            <person name="Rousvoal S."/>
            <person name="Samanta M."/>
            <person name="Samson G."/>
            <person name="Schroeder D.C."/>
            <person name="Segurens B."/>
            <person name="Strittmatter M."/>
            <person name="Tonon T."/>
            <person name="Tregear J.W."/>
            <person name="Valentin K."/>
            <person name="von Dassow P."/>
            <person name="Yamagishi T."/>
            <person name="Van de Peer Y."/>
            <person name="Wincker P."/>
        </authorList>
    </citation>
    <scope>NUCLEOTIDE SEQUENCE [LARGE SCALE GENOMIC DNA]</scope>
    <source>
        <strain evidence="3">Ec32 / CCAP1310/4</strain>
    </source>
</reference>
<organism evidence="2 3">
    <name type="scientific">Ectocarpus siliculosus</name>
    <name type="common">Brown alga</name>
    <name type="synonym">Conferva siliculosa</name>
    <dbReference type="NCBI Taxonomy" id="2880"/>
    <lineage>
        <taxon>Eukaryota</taxon>
        <taxon>Sar</taxon>
        <taxon>Stramenopiles</taxon>
        <taxon>Ochrophyta</taxon>
        <taxon>PX clade</taxon>
        <taxon>Phaeophyceae</taxon>
        <taxon>Ectocarpales</taxon>
        <taxon>Ectocarpaceae</taxon>
        <taxon>Ectocarpus</taxon>
    </lineage>
</organism>
<dbReference type="InParanoid" id="D7FTG2"/>
<sequence>MASAPGSPSAIVPLDNISSAPGSARGLFDDGSEEKNSA</sequence>
<proteinExistence type="predicted"/>
<dbReference type="EMBL" id="FN648431">
    <property type="protein sequence ID" value="CBJ48540.1"/>
    <property type="molecule type" value="Genomic_DNA"/>
</dbReference>
<dbReference type="EMBL" id="FN649736">
    <property type="protein sequence ID" value="CBJ48540.1"/>
    <property type="molecule type" value="Genomic_DNA"/>
</dbReference>
<name>D7FTG2_ECTSI</name>
<keyword evidence="3" id="KW-1185">Reference proteome</keyword>
<dbReference type="Proteomes" id="UP000002630">
    <property type="component" value="Linkage Group LG11"/>
</dbReference>
<evidence type="ECO:0000313" key="2">
    <source>
        <dbReference type="EMBL" id="CBJ48540.1"/>
    </source>
</evidence>
<evidence type="ECO:0000256" key="1">
    <source>
        <dbReference type="SAM" id="MobiDB-lite"/>
    </source>
</evidence>
<feature type="region of interest" description="Disordered" evidence="1">
    <location>
        <begin position="1"/>
        <end position="38"/>
    </location>
</feature>
<dbReference type="AlphaFoldDB" id="D7FTG2"/>
<protein>
    <submittedName>
        <fullName evidence="2">Uncharacterized protein</fullName>
    </submittedName>
</protein>
<accession>D7FTG2</accession>